<dbReference type="EMBL" id="AUZX01002731">
    <property type="protein sequence ID" value="EQD75779.1"/>
    <property type="molecule type" value="Genomic_DNA"/>
</dbReference>
<accession>T1D2U8</accession>
<sequence>MLGLILRQVIGWAMRDHADTDLVLQALLSAAWRRQTRTGRV</sequence>
<evidence type="ECO:0000313" key="1">
    <source>
        <dbReference type="EMBL" id="EQD75779.1"/>
    </source>
</evidence>
<protein>
    <submittedName>
        <fullName evidence="1">ISxac3 transposase</fullName>
    </submittedName>
</protein>
<organism evidence="1">
    <name type="scientific">mine drainage metagenome</name>
    <dbReference type="NCBI Taxonomy" id="410659"/>
    <lineage>
        <taxon>unclassified sequences</taxon>
        <taxon>metagenomes</taxon>
        <taxon>ecological metagenomes</taxon>
    </lineage>
</organism>
<reference evidence="1" key="2">
    <citation type="journal article" date="2014" name="ISME J.">
        <title>Microbial stratification in low pH oxic and suboxic macroscopic growths along an acid mine drainage.</title>
        <authorList>
            <person name="Mendez-Garcia C."/>
            <person name="Mesa V."/>
            <person name="Sprenger R.R."/>
            <person name="Richter M."/>
            <person name="Diez M.S."/>
            <person name="Solano J."/>
            <person name="Bargiela R."/>
            <person name="Golyshina O.V."/>
            <person name="Manteca A."/>
            <person name="Ramos J.L."/>
            <person name="Gallego J.R."/>
            <person name="Llorente I."/>
            <person name="Martins Dos Santos V.A."/>
            <person name="Jensen O.N."/>
            <person name="Pelaez A.I."/>
            <person name="Sanchez J."/>
            <person name="Ferrer M."/>
        </authorList>
    </citation>
    <scope>NUCLEOTIDE SEQUENCE</scope>
</reference>
<comment type="caution">
    <text evidence="1">The sequence shown here is derived from an EMBL/GenBank/DDBJ whole genome shotgun (WGS) entry which is preliminary data.</text>
</comment>
<dbReference type="AlphaFoldDB" id="T1D2U8"/>
<gene>
    <name evidence="1" type="ORF">B1A_03743</name>
</gene>
<reference evidence="1" key="1">
    <citation type="submission" date="2013-08" db="EMBL/GenBank/DDBJ databases">
        <authorList>
            <person name="Mendez C."/>
            <person name="Richter M."/>
            <person name="Ferrer M."/>
            <person name="Sanchez J."/>
        </authorList>
    </citation>
    <scope>NUCLEOTIDE SEQUENCE</scope>
</reference>
<proteinExistence type="predicted"/>
<feature type="non-terminal residue" evidence="1">
    <location>
        <position position="41"/>
    </location>
</feature>
<name>T1D2U8_9ZZZZ</name>